<comment type="similarity">
    <text evidence="1">Belongs to the beta type-B retroviral polymerase family. HERV class-II K(HML-2) pol subfamily.</text>
</comment>
<feature type="domain" description="Reverse transcriptase" evidence="3">
    <location>
        <begin position="58"/>
        <end position="240"/>
    </location>
</feature>
<keyword evidence="5" id="KW-1185">Reference proteome</keyword>
<dbReference type="Pfam" id="PF00078">
    <property type="entry name" value="RVT_1"/>
    <property type="match status" value="1"/>
</dbReference>
<evidence type="ECO:0000313" key="4">
    <source>
        <dbReference type="EMBL" id="KAJ1168092.1"/>
    </source>
</evidence>
<dbReference type="EMBL" id="JANPWB010000007">
    <property type="protein sequence ID" value="KAJ1168092.1"/>
    <property type="molecule type" value="Genomic_DNA"/>
</dbReference>
<accession>A0AAV7SW15</accession>
<reference evidence="4" key="1">
    <citation type="journal article" date="2022" name="bioRxiv">
        <title>Sequencing and chromosome-scale assembly of the giantPleurodeles waltlgenome.</title>
        <authorList>
            <person name="Brown T."/>
            <person name="Elewa A."/>
            <person name="Iarovenko S."/>
            <person name="Subramanian E."/>
            <person name="Araus A.J."/>
            <person name="Petzold A."/>
            <person name="Susuki M."/>
            <person name="Suzuki K.-i.T."/>
            <person name="Hayashi T."/>
            <person name="Toyoda A."/>
            <person name="Oliveira C."/>
            <person name="Osipova E."/>
            <person name="Leigh N.D."/>
            <person name="Simon A."/>
            <person name="Yun M.H."/>
        </authorList>
    </citation>
    <scope>NUCLEOTIDE SEQUENCE</scope>
    <source>
        <strain evidence="4">20211129_DDA</strain>
        <tissue evidence="4">Liver</tissue>
    </source>
</reference>
<evidence type="ECO:0000256" key="1">
    <source>
        <dbReference type="ARBA" id="ARBA00010879"/>
    </source>
</evidence>
<name>A0AAV7SW15_PLEWA</name>
<dbReference type="InterPro" id="IPR043128">
    <property type="entry name" value="Rev_trsase/Diguanyl_cyclase"/>
</dbReference>
<dbReference type="InterPro" id="IPR000477">
    <property type="entry name" value="RT_dom"/>
</dbReference>
<dbReference type="PROSITE" id="PS50878">
    <property type="entry name" value="RT_POL"/>
    <property type="match status" value="1"/>
</dbReference>
<evidence type="ECO:0000313" key="5">
    <source>
        <dbReference type="Proteomes" id="UP001066276"/>
    </source>
</evidence>
<evidence type="ECO:0000256" key="2">
    <source>
        <dbReference type="ARBA" id="ARBA00012180"/>
    </source>
</evidence>
<gene>
    <name evidence="4" type="ORF">NDU88_000046</name>
</gene>
<dbReference type="AlphaFoldDB" id="A0AAV7SW15"/>
<dbReference type="Gene3D" id="3.30.70.270">
    <property type="match status" value="1"/>
</dbReference>
<dbReference type="EC" id="3.1.26.4" evidence="2"/>
<dbReference type="InterPro" id="IPR043502">
    <property type="entry name" value="DNA/RNA_pol_sf"/>
</dbReference>
<organism evidence="4 5">
    <name type="scientific">Pleurodeles waltl</name>
    <name type="common">Iberian ribbed newt</name>
    <dbReference type="NCBI Taxonomy" id="8319"/>
    <lineage>
        <taxon>Eukaryota</taxon>
        <taxon>Metazoa</taxon>
        <taxon>Chordata</taxon>
        <taxon>Craniata</taxon>
        <taxon>Vertebrata</taxon>
        <taxon>Euteleostomi</taxon>
        <taxon>Amphibia</taxon>
        <taxon>Batrachia</taxon>
        <taxon>Caudata</taxon>
        <taxon>Salamandroidea</taxon>
        <taxon>Salamandridae</taxon>
        <taxon>Pleurodelinae</taxon>
        <taxon>Pleurodeles</taxon>
    </lineage>
</organism>
<dbReference type="CDD" id="cd03714">
    <property type="entry name" value="RT_DIRS1"/>
    <property type="match status" value="1"/>
</dbReference>
<proteinExistence type="inferred from homology"/>
<dbReference type="InterPro" id="IPR052055">
    <property type="entry name" value="Hepadnavirus_pol/RT"/>
</dbReference>
<protein>
    <recommendedName>
        <fullName evidence="2">ribonuclease H</fullName>
        <ecNumber evidence="2">3.1.26.4</ecNumber>
    </recommendedName>
</protein>
<dbReference type="Proteomes" id="UP001066276">
    <property type="component" value="Chromosome 4_1"/>
</dbReference>
<dbReference type="CDD" id="cd09275">
    <property type="entry name" value="RNase_HI_RT_DIRS1"/>
    <property type="match status" value="1"/>
</dbReference>
<dbReference type="PANTHER" id="PTHR33050">
    <property type="entry name" value="REVERSE TRANSCRIPTASE DOMAIN-CONTAINING PROTEIN"/>
    <property type="match status" value="1"/>
</dbReference>
<comment type="caution">
    <text evidence="4">The sequence shown here is derived from an EMBL/GenBank/DDBJ whole genome shotgun (WGS) entry which is preliminary data.</text>
</comment>
<evidence type="ECO:0000259" key="3">
    <source>
        <dbReference type="PROSITE" id="PS50878"/>
    </source>
</evidence>
<sequence length="615" mass="70341">MWESITSDSWVTNIVGKGYTLPFREFPTPITPCPSFCSEDHLLLLQQEVRILLSKGAAELVPEQKRGQGCYSRYFLIPKKDGWLRPILDLRILNWFLKQEKFKMLTLSQVLLVLNEGDWMVSVDLQDAYFHIPILKSHRKYLRFVVGSQHYQFAVLQFSLTSAPRVFTKVMVVVAAELRRRGIAVFPYLDDWLIKAKSPELLRRHLQSTTQLLFDLGFSVNVPKSHLEPSQQLLFIGAVLDTTLNRAFAPLQRIQDIQVLIPMFQNGAVVPVLKVLHLLGLFASYILLVTHARWHMRALQWCNRRQWFQHKGDLEESIKISRDAAADLRWLAADGNLSQGKPFSLPPPVATVITDASTLEGGARLGQLEVKGHWSPEEQKLHINLLKLRAIRLALKAFLPSFRDRSVQVLTDNTTAMWYINMQGGVGSYLLCREALRLWSCVQDHRICLVANHLAGVLNVRADVLSRRISTDHKWRLHPDLVLYIFQMWGFPQVDLFATRENAYCPLFCSLQYPVQGALGDAFQMSWKGHLLYAFPPHTLDSSGPEEDSPRPAQVILIAPDWPRRVWYSDLLQLSLCPPPCLLHRADLLSQSQGQILHPHLQSLHLHAWRLNGAI</sequence>
<dbReference type="GO" id="GO:0004523">
    <property type="term" value="F:RNA-DNA hybrid ribonuclease activity"/>
    <property type="evidence" value="ECO:0007669"/>
    <property type="project" value="UniProtKB-EC"/>
</dbReference>
<dbReference type="PANTHER" id="PTHR33050:SF7">
    <property type="entry name" value="RIBONUCLEASE H"/>
    <property type="match status" value="1"/>
</dbReference>
<dbReference type="Gene3D" id="3.10.10.10">
    <property type="entry name" value="HIV Type 1 Reverse Transcriptase, subunit A, domain 1"/>
    <property type="match status" value="1"/>
</dbReference>
<dbReference type="SUPFAM" id="SSF56672">
    <property type="entry name" value="DNA/RNA polymerases"/>
    <property type="match status" value="1"/>
</dbReference>